<proteinExistence type="predicted"/>
<dbReference type="InterPro" id="IPR028994">
    <property type="entry name" value="Integrin_alpha_N"/>
</dbReference>
<name>A0A1W1VP78_9DEIO</name>
<keyword evidence="3" id="KW-1185">Reference proteome</keyword>
<protein>
    <recommendedName>
        <fullName evidence="4">Repeat domain-containing protein</fullName>
    </recommendedName>
</protein>
<dbReference type="OrthoDB" id="9814379at2"/>
<dbReference type="SUPFAM" id="SSF69318">
    <property type="entry name" value="Integrin alpha N-terminal domain"/>
    <property type="match status" value="1"/>
</dbReference>
<feature type="signal peptide" evidence="1">
    <location>
        <begin position="1"/>
        <end position="23"/>
    </location>
</feature>
<dbReference type="STRING" id="695939.SAMN00790413_02664"/>
<sequence>MVARALWLVLFSTLTVTVSQVEAATPRPAAPVLVSVPGDDGATLLGVVEGGKWTGGPAAARRIRGGEVYRLQGLGGPAHTARGGRAVSFGEPCPETFGVSLTPATSKAAFLIGTSATWPARPRPVTSLPTNSPVYEAAVRAELLRRGLRDPRVQLRSVTRADLDGDGTDEVLVEASRFADQAALYPPPTGQPGDYSLLLLRSVVKGKVRTTVLGAYVALKAYDQNRDETMPLAQRYALGGVADLNGDGRMEVVTFSAYYEGYGVAAQEWTPGSGLKVRLDTGCGA</sequence>
<evidence type="ECO:0008006" key="4">
    <source>
        <dbReference type="Google" id="ProtNLM"/>
    </source>
</evidence>
<evidence type="ECO:0000313" key="3">
    <source>
        <dbReference type="Proteomes" id="UP000192582"/>
    </source>
</evidence>
<evidence type="ECO:0000313" key="2">
    <source>
        <dbReference type="EMBL" id="SMB95040.1"/>
    </source>
</evidence>
<organism evidence="2 3">
    <name type="scientific">Deinococcus hopiensis KR-140</name>
    <dbReference type="NCBI Taxonomy" id="695939"/>
    <lineage>
        <taxon>Bacteria</taxon>
        <taxon>Thermotogati</taxon>
        <taxon>Deinococcota</taxon>
        <taxon>Deinococci</taxon>
        <taxon>Deinococcales</taxon>
        <taxon>Deinococcaceae</taxon>
        <taxon>Deinococcus</taxon>
    </lineage>
</organism>
<evidence type="ECO:0000256" key="1">
    <source>
        <dbReference type="SAM" id="SignalP"/>
    </source>
</evidence>
<feature type="chain" id="PRO_5012258311" description="Repeat domain-containing protein" evidence="1">
    <location>
        <begin position="24"/>
        <end position="285"/>
    </location>
</feature>
<keyword evidence="1" id="KW-0732">Signal</keyword>
<dbReference type="Proteomes" id="UP000192582">
    <property type="component" value="Unassembled WGS sequence"/>
</dbReference>
<dbReference type="RefSeq" id="WP_084049878.1">
    <property type="nucleotide sequence ID" value="NZ_FWWU01000009.1"/>
</dbReference>
<gene>
    <name evidence="2" type="ORF">SAMN00790413_02664</name>
</gene>
<dbReference type="AlphaFoldDB" id="A0A1W1VP78"/>
<reference evidence="2 3" key="1">
    <citation type="submission" date="2017-04" db="EMBL/GenBank/DDBJ databases">
        <authorList>
            <person name="Afonso C.L."/>
            <person name="Miller P.J."/>
            <person name="Scott M.A."/>
            <person name="Spackman E."/>
            <person name="Goraichik I."/>
            <person name="Dimitrov K.M."/>
            <person name="Suarez D.L."/>
            <person name="Swayne D.E."/>
        </authorList>
    </citation>
    <scope>NUCLEOTIDE SEQUENCE [LARGE SCALE GENOMIC DNA]</scope>
    <source>
        <strain evidence="2 3">KR-140</strain>
    </source>
</reference>
<accession>A0A1W1VP78</accession>
<dbReference type="EMBL" id="FWWU01000009">
    <property type="protein sequence ID" value="SMB95040.1"/>
    <property type="molecule type" value="Genomic_DNA"/>
</dbReference>